<reference evidence="2" key="2">
    <citation type="journal article" date="2007" name="Science">
        <title>Draft genome sequence of the sexually transmitted pathogen Trichomonas vaginalis.</title>
        <authorList>
            <person name="Carlton J.M."/>
            <person name="Hirt R.P."/>
            <person name="Silva J.C."/>
            <person name="Delcher A.L."/>
            <person name="Schatz M."/>
            <person name="Zhao Q."/>
            <person name="Wortman J.R."/>
            <person name="Bidwell S.L."/>
            <person name="Alsmark U.C.M."/>
            <person name="Besteiro S."/>
            <person name="Sicheritz-Ponten T."/>
            <person name="Noel C.J."/>
            <person name="Dacks J.B."/>
            <person name="Foster P.G."/>
            <person name="Simillion C."/>
            <person name="Van de Peer Y."/>
            <person name="Miranda-Saavedra D."/>
            <person name="Barton G.J."/>
            <person name="Westrop G.D."/>
            <person name="Mueller S."/>
            <person name="Dessi D."/>
            <person name="Fiori P.L."/>
            <person name="Ren Q."/>
            <person name="Paulsen I."/>
            <person name="Zhang H."/>
            <person name="Bastida-Corcuera F.D."/>
            <person name="Simoes-Barbosa A."/>
            <person name="Brown M.T."/>
            <person name="Hayes R.D."/>
            <person name="Mukherjee M."/>
            <person name="Okumura C.Y."/>
            <person name="Schneider R."/>
            <person name="Smith A.J."/>
            <person name="Vanacova S."/>
            <person name="Villalvazo M."/>
            <person name="Haas B.J."/>
            <person name="Pertea M."/>
            <person name="Feldblyum T.V."/>
            <person name="Utterback T.R."/>
            <person name="Shu C.L."/>
            <person name="Osoegawa K."/>
            <person name="de Jong P.J."/>
            <person name="Hrdy I."/>
            <person name="Horvathova L."/>
            <person name="Zubacova Z."/>
            <person name="Dolezal P."/>
            <person name="Malik S.B."/>
            <person name="Logsdon J.M. Jr."/>
            <person name="Henze K."/>
            <person name="Gupta A."/>
            <person name="Wang C.C."/>
            <person name="Dunne R.L."/>
            <person name="Upcroft J.A."/>
            <person name="Upcroft P."/>
            <person name="White O."/>
            <person name="Salzberg S.L."/>
            <person name="Tang P."/>
            <person name="Chiu C.-H."/>
            <person name="Lee Y.-S."/>
            <person name="Embley T.M."/>
            <person name="Coombs G.H."/>
            <person name="Mottram J.C."/>
            <person name="Tachezy J."/>
            <person name="Fraser-Liggett C.M."/>
            <person name="Johnson P.J."/>
        </authorList>
    </citation>
    <scope>NUCLEOTIDE SEQUENCE [LARGE SCALE GENOMIC DNA]</scope>
    <source>
        <strain evidence="2">G3</strain>
    </source>
</reference>
<evidence type="ECO:0000313" key="3">
    <source>
        <dbReference type="Proteomes" id="UP000001542"/>
    </source>
</evidence>
<sequence>MNKTLTALRVSRLYESSPFLNIQAGRSNSFFTLSNSHFSHSFKSALFSTNTPRTLLIQTSKFRKFLSCAVEINSFNLTGQTRNRHSEFDHDLCQITRCLFVECINRGDGGAIKYLRENGFFQCYETIIDRAEAADNGGALFLQPEKFPLIRCCIDHCKAENAGQTFQILPKEDFPDDINYTTSSACAPALFGSIQYNLHHSGGGGQYSNSNISRGLCSRGGAALACFRTNNHLIRYTHFVSCTGGSIISLEFGREPTTIDKCNIINNTHMLTQILTFSQATTLKFCFILKNTKPFSRPIVTGRKHSLELSDCTYDALGLDSKAGIIANNGHNYEGEETTIPFEDANQIFCVQRRKPMVNPFENFSYIFFFIAVFGIIFVHMSFIHPQALSDLYIHMFFDTDKESRRRRAHAVQSI</sequence>
<proteinExistence type="predicted"/>
<dbReference type="KEGG" id="tva:4762673"/>
<keyword evidence="1" id="KW-0812">Transmembrane</keyword>
<dbReference type="RefSeq" id="XP_001317032.1">
    <property type="nucleotide sequence ID" value="XM_001316997.1"/>
</dbReference>
<dbReference type="EMBL" id="DS113465">
    <property type="protein sequence ID" value="EAY04809.1"/>
    <property type="molecule type" value="Genomic_DNA"/>
</dbReference>
<dbReference type="VEuPathDB" id="TrichDB:TVAGG3_1004080"/>
<dbReference type="Proteomes" id="UP000001542">
    <property type="component" value="Unassembled WGS sequence"/>
</dbReference>
<keyword evidence="3" id="KW-1185">Reference proteome</keyword>
<evidence type="ECO:0000313" key="2">
    <source>
        <dbReference type="EMBL" id="EAY04809.1"/>
    </source>
</evidence>
<gene>
    <name evidence="2" type="ORF">TVAG_305590</name>
</gene>
<keyword evidence="1" id="KW-0472">Membrane</keyword>
<protein>
    <recommendedName>
        <fullName evidence="4">Right handed beta helix domain-containing protein</fullName>
    </recommendedName>
</protein>
<organism evidence="2 3">
    <name type="scientific">Trichomonas vaginalis (strain ATCC PRA-98 / G3)</name>
    <dbReference type="NCBI Taxonomy" id="412133"/>
    <lineage>
        <taxon>Eukaryota</taxon>
        <taxon>Metamonada</taxon>
        <taxon>Parabasalia</taxon>
        <taxon>Trichomonadida</taxon>
        <taxon>Trichomonadidae</taxon>
        <taxon>Trichomonas</taxon>
    </lineage>
</organism>
<evidence type="ECO:0008006" key="4">
    <source>
        <dbReference type="Google" id="ProtNLM"/>
    </source>
</evidence>
<keyword evidence="1" id="KW-1133">Transmembrane helix</keyword>
<feature type="transmembrane region" description="Helical" evidence="1">
    <location>
        <begin position="364"/>
        <end position="384"/>
    </location>
</feature>
<name>A2ERD3_TRIV3</name>
<reference evidence="2" key="1">
    <citation type="submission" date="2006-10" db="EMBL/GenBank/DDBJ databases">
        <authorList>
            <person name="Amadeo P."/>
            <person name="Zhao Q."/>
            <person name="Wortman J."/>
            <person name="Fraser-Liggett C."/>
            <person name="Carlton J."/>
        </authorList>
    </citation>
    <scope>NUCLEOTIDE SEQUENCE</scope>
    <source>
        <strain evidence="2">G3</strain>
    </source>
</reference>
<dbReference type="VEuPathDB" id="TrichDB:TVAG_305590"/>
<evidence type="ECO:0000256" key="1">
    <source>
        <dbReference type="SAM" id="Phobius"/>
    </source>
</evidence>
<dbReference type="InParanoid" id="A2ERD3"/>
<dbReference type="AlphaFoldDB" id="A2ERD3"/>
<accession>A2ERD3</accession>